<dbReference type="Gene3D" id="3.40.50.300">
    <property type="entry name" value="P-loop containing nucleotide triphosphate hydrolases"/>
    <property type="match status" value="1"/>
</dbReference>
<proteinExistence type="predicted"/>
<keyword evidence="4" id="KW-1185">Reference proteome</keyword>
<sequence length="213" mass="22353">MTGRIVILNGAPRSGKSSIAKAMQAQLPGHWINLGVDAQNASLPPALLPGIGLRPGGEMPELEPDVVRLFSALYDAIAAHARQGFDVVADLGHHDFYSAPLGILPACARRMVGLDVLFVGVLCPIETIMRRRNADPQGGFYAAGEGVPDPVRRWQEAVHVPGIYDLVVDTGTTPPEACAQAIAAALANPPEQRAFEKLAAMSPAPSAPAGDRA</sequence>
<keyword evidence="3" id="KW-0808">Transferase</keyword>
<dbReference type="Pfam" id="PF07931">
    <property type="entry name" value="CPT"/>
    <property type="match status" value="1"/>
</dbReference>
<dbReference type="Proteomes" id="UP000315364">
    <property type="component" value="Chromosome"/>
</dbReference>
<dbReference type="RefSeq" id="WP_146290925.1">
    <property type="nucleotide sequence ID" value="NZ_CP042304.1"/>
</dbReference>
<evidence type="ECO:0000313" key="3">
    <source>
        <dbReference type="EMBL" id="QDZ12113.1"/>
    </source>
</evidence>
<feature type="binding site" evidence="2">
    <location>
        <begin position="10"/>
        <end position="17"/>
    </location>
    <ligand>
        <name>ATP</name>
        <dbReference type="ChEBI" id="CHEBI:30616"/>
    </ligand>
</feature>
<organism evidence="3 4">
    <name type="scientific">Devosia ginsengisoli</name>
    <dbReference type="NCBI Taxonomy" id="400770"/>
    <lineage>
        <taxon>Bacteria</taxon>
        <taxon>Pseudomonadati</taxon>
        <taxon>Pseudomonadota</taxon>
        <taxon>Alphaproteobacteria</taxon>
        <taxon>Hyphomicrobiales</taxon>
        <taxon>Devosiaceae</taxon>
        <taxon>Devosia</taxon>
    </lineage>
</organism>
<dbReference type="KEGG" id="dea:FPZ08_15995"/>
<protein>
    <submittedName>
        <fullName evidence="3">Chloramphenicol phosphotransferase</fullName>
    </submittedName>
</protein>
<dbReference type="InterPro" id="IPR012853">
    <property type="entry name" value="CPT"/>
</dbReference>
<reference evidence="3 4" key="1">
    <citation type="submission" date="2019-07" db="EMBL/GenBank/DDBJ databases">
        <title>Full genome sequence of Devosia sp. Gsoil 520.</title>
        <authorList>
            <person name="Im W.-T."/>
        </authorList>
    </citation>
    <scope>NUCLEOTIDE SEQUENCE [LARGE SCALE GENOMIC DNA]</scope>
    <source>
        <strain evidence="3 4">Gsoil 520</strain>
    </source>
</reference>
<evidence type="ECO:0000256" key="2">
    <source>
        <dbReference type="PIRSR" id="PIRSR007531-2"/>
    </source>
</evidence>
<feature type="active site" evidence="1">
    <location>
        <position position="37"/>
    </location>
</feature>
<dbReference type="GO" id="GO:0016740">
    <property type="term" value="F:transferase activity"/>
    <property type="evidence" value="ECO:0007669"/>
    <property type="project" value="UniProtKB-KW"/>
</dbReference>
<accession>A0A5B8LVC9</accession>
<name>A0A5B8LVC9_9HYPH</name>
<dbReference type="GO" id="GO:0005524">
    <property type="term" value="F:ATP binding"/>
    <property type="evidence" value="ECO:0007669"/>
    <property type="project" value="InterPro"/>
</dbReference>
<dbReference type="SUPFAM" id="SSF52540">
    <property type="entry name" value="P-loop containing nucleoside triphosphate hydrolases"/>
    <property type="match status" value="1"/>
</dbReference>
<dbReference type="EMBL" id="CP042304">
    <property type="protein sequence ID" value="QDZ12113.1"/>
    <property type="molecule type" value="Genomic_DNA"/>
</dbReference>
<evidence type="ECO:0000313" key="4">
    <source>
        <dbReference type="Proteomes" id="UP000315364"/>
    </source>
</evidence>
<evidence type="ECO:0000256" key="1">
    <source>
        <dbReference type="PIRSR" id="PIRSR007531-1"/>
    </source>
</evidence>
<gene>
    <name evidence="3" type="ORF">FPZ08_15995</name>
</gene>
<dbReference type="PIRSF" id="PIRSF007531">
    <property type="entry name" value="CPT"/>
    <property type="match status" value="1"/>
</dbReference>
<dbReference type="InterPro" id="IPR027417">
    <property type="entry name" value="P-loop_NTPase"/>
</dbReference>
<dbReference type="OrthoDB" id="9811101at2"/>
<dbReference type="AlphaFoldDB" id="A0A5B8LVC9"/>